<dbReference type="InterPro" id="IPR036412">
    <property type="entry name" value="HAD-like_sf"/>
</dbReference>
<dbReference type="Gene3D" id="3.40.50.1000">
    <property type="entry name" value="HAD superfamily/HAD-like"/>
    <property type="match status" value="1"/>
</dbReference>
<dbReference type="AlphaFoldDB" id="A0A1M4T303"/>
<dbReference type="SUPFAM" id="SSF56784">
    <property type="entry name" value="HAD-like"/>
    <property type="match status" value="1"/>
</dbReference>
<keyword evidence="2" id="KW-1185">Reference proteome</keyword>
<dbReference type="InterPro" id="IPR006439">
    <property type="entry name" value="HAD-SF_hydro_IA"/>
</dbReference>
<dbReference type="Gene3D" id="1.10.150.240">
    <property type="entry name" value="Putative phosphatase, domain 2"/>
    <property type="match status" value="1"/>
</dbReference>
<dbReference type="SFLD" id="SFLDS00003">
    <property type="entry name" value="Haloacid_Dehalogenase"/>
    <property type="match status" value="1"/>
</dbReference>
<dbReference type="InterPro" id="IPR023214">
    <property type="entry name" value="HAD_sf"/>
</dbReference>
<dbReference type="PANTHER" id="PTHR47829:SF1">
    <property type="entry name" value="HAD FAMILY PHOSPHATASE"/>
    <property type="match status" value="1"/>
</dbReference>
<dbReference type="Proteomes" id="UP000184295">
    <property type="component" value="Unassembled WGS sequence"/>
</dbReference>
<protein>
    <submittedName>
        <fullName evidence="1">Putative hydrolase of the HAD superfamily</fullName>
    </submittedName>
</protein>
<keyword evidence="1" id="KW-0378">Hydrolase</keyword>
<dbReference type="STRING" id="1121881.SAMN02745225_00477"/>
<dbReference type="EMBL" id="FQUL01000004">
    <property type="protein sequence ID" value="SHE38912.1"/>
    <property type="molecule type" value="Genomic_DNA"/>
</dbReference>
<evidence type="ECO:0000313" key="2">
    <source>
        <dbReference type="Proteomes" id="UP000184295"/>
    </source>
</evidence>
<dbReference type="CDD" id="cd02603">
    <property type="entry name" value="HAD_sEH-N_like"/>
    <property type="match status" value="1"/>
</dbReference>
<dbReference type="SFLD" id="SFLDG01129">
    <property type="entry name" value="C1.5:_HAD__Beta-PGM__Phosphata"/>
    <property type="match status" value="1"/>
</dbReference>
<name>A0A1M4T303_9ACTN</name>
<dbReference type="PRINTS" id="PR00413">
    <property type="entry name" value="HADHALOGNASE"/>
</dbReference>
<sequence length="214" mass="23819">MGARSHKIYYMIKGVVFDFGGVLYGTPLGQVARLERRAGLPPGKLSRVLDESGSKGAWGRFERGEIDLKGFVQEMGAELDRHDISVEVSALIELSGGSFNTPLLQYIKDELRGKYKTAVITNNFQIPAHKEPLWTISGLFDLVVESSIVGCRKPDPKIYDYTFTSLEIDPEEIVYIDDIGANLRYPRSLGILTIKAEGDLDLVAQVRRVLTDLN</sequence>
<dbReference type="Pfam" id="PF00702">
    <property type="entry name" value="Hydrolase"/>
    <property type="match status" value="1"/>
</dbReference>
<dbReference type="NCBIfam" id="TIGR01509">
    <property type="entry name" value="HAD-SF-IA-v3"/>
    <property type="match status" value="1"/>
</dbReference>
<organism evidence="1 2">
    <name type="scientific">Ferrithrix thermotolerans DSM 19514</name>
    <dbReference type="NCBI Taxonomy" id="1121881"/>
    <lineage>
        <taxon>Bacteria</taxon>
        <taxon>Bacillati</taxon>
        <taxon>Actinomycetota</taxon>
        <taxon>Acidimicrobiia</taxon>
        <taxon>Acidimicrobiales</taxon>
        <taxon>Acidimicrobiaceae</taxon>
        <taxon>Ferrithrix</taxon>
    </lineage>
</organism>
<accession>A0A1M4T303</accession>
<dbReference type="GO" id="GO:0016787">
    <property type="term" value="F:hydrolase activity"/>
    <property type="evidence" value="ECO:0007669"/>
    <property type="project" value="UniProtKB-KW"/>
</dbReference>
<dbReference type="InterPro" id="IPR023198">
    <property type="entry name" value="PGP-like_dom2"/>
</dbReference>
<gene>
    <name evidence="1" type="ORF">SAMN02745225_00477</name>
</gene>
<dbReference type="PANTHER" id="PTHR47829">
    <property type="entry name" value="HYDROLASE, PUTATIVE (AFU_ORTHOLOGUE AFUA_1G12880)-RELATED"/>
    <property type="match status" value="1"/>
</dbReference>
<evidence type="ECO:0000313" key="1">
    <source>
        <dbReference type="EMBL" id="SHE38912.1"/>
    </source>
</evidence>
<reference evidence="2" key="1">
    <citation type="submission" date="2016-11" db="EMBL/GenBank/DDBJ databases">
        <authorList>
            <person name="Varghese N."/>
            <person name="Submissions S."/>
        </authorList>
    </citation>
    <scope>NUCLEOTIDE SEQUENCE [LARGE SCALE GENOMIC DNA]</scope>
    <source>
        <strain evidence="2">DSM 19514</strain>
    </source>
</reference>
<dbReference type="InterPro" id="IPR052898">
    <property type="entry name" value="ACAD10-like"/>
</dbReference>
<proteinExistence type="predicted"/>